<dbReference type="Proteomes" id="UP000318661">
    <property type="component" value="Unassembled WGS sequence"/>
</dbReference>
<evidence type="ECO:0000313" key="7">
    <source>
        <dbReference type="Proteomes" id="UP000318661"/>
    </source>
</evidence>
<proteinExistence type="predicted"/>
<comment type="caution">
    <text evidence="6">The sequence shown here is derived from an EMBL/GenBank/DDBJ whole genome shotgun (WGS) entry which is preliminary data.</text>
</comment>
<protein>
    <recommendedName>
        <fullName evidence="5">Translocation and assembly module TamB C-terminal domain-containing protein</fullName>
    </recommendedName>
</protein>
<keyword evidence="2" id="KW-0812">Transmembrane</keyword>
<feature type="domain" description="Translocation and assembly module TamB C-terminal" evidence="5">
    <location>
        <begin position="1136"/>
        <end position="1464"/>
    </location>
</feature>
<evidence type="ECO:0000256" key="1">
    <source>
        <dbReference type="ARBA" id="ARBA00004167"/>
    </source>
</evidence>
<evidence type="ECO:0000259" key="5">
    <source>
        <dbReference type="Pfam" id="PF04357"/>
    </source>
</evidence>
<evidence type="ECO:0000256" key="4">
    <source>
        <dbReference type="ARBA" id="ARBA00023136"/>
    </source>
</evidence>
<gene>
    <name evidence="6" type="ORF">E6G99_07880</name>
</gene>
<evidence type="ECO:0000313" key="6">
    <source>
        <dbReference type="EMBL" id="TMJ07104.1"/>
    </source>
</evidence>
<sequence length="1469" mass="154983">MSVVRRVATQHPAAMRLTIAVLILIALLGAGLAWLAGSGALAASVRAAAVAQVSQALGREVRVSRMAGDPLRGIVLDGVRIAAPPGERGTFVDVTRIVLRFRPLALLVDLLRGRGPATSLATIELNRPVLTLSRDAAGQWNIPRLPQRRKGGGGLAAFTGTVEVREGTLLVLDAWNRPVPFGAHFERVTGSVSWSDSPRLRLEVDAVDTSGRTPALLHVAATVLPADAVVDLVFTTRGASAAHWGPYLAHLDWLRWTGGTVDGTARLLVSRRGAAMAFDYRATFQLHEGRAVLVPSQVALTDIEGPLVLDNRRVTSDGLTMMVESSPVWVRGEIAYLADAHLDLAIRSASLDLATLKRLFFPSTGLQISGRTGGEARVVGPLDALLVDGDVTSGAGHVQGQTFSDLSTHLQLYGGVLVFDDLDATVDDGRARGYARLTLPTLEFFVLADLERVDARGLTSLDLLPLPVKGKATGFIAAAGRPGAVIGQARLGLASGDVAGMVIDRADVVLGFERGIVEVDRFEAHRGPAVAHATGTIGLGGSLDLALVATDVNLQAVGRLVGPGQWLAGTADLAGRVAGTVLVPVVSGRLDAREGRLGPFPFDQATGSLTLGTTGLVTPGLLLRDGEGVYEAVGEVRWGAPESVDLAIRAHRIPAQRLLDVAKVPLDAEGTVSGTVRLTGTFTDPQADGALTLSDGIVAGQPVDRLIAAFRWARGALSLDDAALEVNASRISIHGSVDPRGQLALSFAAPAFDLHDVAALRNGAVHADGIIILEGTLGGSLTAPTVTAALSSSTVRLNGQPIDRVEGTAHYQRGRLILAPLSFLHEGGTLQLAGSTLLGEDPVLDWHASAQQVRIRTLLGLLRIQPRFALDGLVDGEIAVSGRASDPAAVLVAQLTDGVAGDHAIRHAAVNATLAGHAITLRTLSVTPEQGTVIGAGRIDLSGTSDLELNGQGLSLSLLQSVAGGRRSLEGELEFTLQISGNLADPLVGLSAAVTNGMVGGTPFDRMLLQAYYRDGQFSIEQGLVQQDRHKVKLTGTVPVDPLGLRLDEARPVDVHVALVDADLSMVSLLTERIEEGRGPLAGELHLTGTLAQPHLQGALAGSGGVLRLRGLEPSLTDLEGRLEFADGEIRVAELRARAGDGAVAISGLIGLQRFKPNRVALAMEAVGARLQYAPYFDGVADGILRLEGPVDGLSVSGSLTLRRGDLFVLPVHTLERTSGTDFDPVLHLEVTAGDELWVNLGQLRLQVQGTVRAQGTLLHPRLAGEVQSTRGTFTAFNSAFALTEGQATFAEFRGTTPFVDARAETDVQLVSPPGSENRFETVHVFLHITGTPDDLAVEVTSDPPLTRGEILAALAERVGVTRLLRGESVETMLQAEMSAAVFGSVSRAMAQAFGLEELTIAYDVERPLTLRVGKLIVRNLYVTLTSAFGVDPRSVWSMEYRLTPSTMFSFSVDNLGTYDVLWRITHRF</sequence>
<dbReference type="GO" id="GO:0005886">
    <property type="term" value="C:plasma membrane"/>
    <property type="evidence" value="ECO:0007669"/>
    <property type="project" value="InterPro"/>
</dbReference>
<dbReference type="InterPro" id="IPR007452">
    <property type="entry name" value="TamB_C"/>
</dbReference>
<reference evidence="6 7" key="1">
    <citation type="journal article" date="2019" name="Nat. Microbiol.">
        <title>Mediterranean grassland soil C-N compound turnover is dependent on rainfall and depth, and is mediated by genomically divergent microorganisms.</title>
        <authorList>
            <person name="Diamond S."/>
            <person name="Andeer P.F."/>
            <person name="Li Z."/>
            <person name="Crits-Christoph A."/>
            <person name="Burstein D."/>
            <person name="Anantharaman K."/>
            <person name="Lane K.R."/>
            <person name="Thomas B.C."/>
            <person name="Pan C."/>
            <person name="Northen T.R."/>
            <person name="Banfield J.F."/>
        </authorList>
    </citation>
    <scope>NUCLEOTIDE SEQUENCE [LARGE SCALE GENOMIC DNA]</scope>
    <source>
        <strain evidence="6">NP_2</strain>
    </source>
</reference>
<dbReference type="PANTHER" id="PTHR36985:SF1">
    <property type="entry name" value="TRANSLOCATION AND ASSEMBLY MODULE SUBUNIT TAMB"/>
    <property type="match status" value="1"/>
</dbReference>
<evidence type="ECO:0000256" key="2">
    <source>
        <dbReference type="ARBA" id="ARBA00022692"/>
    </source>
</evidence>
<accession>A0A537LGG2</accession>
<keyword evidence="3" id="KW-1133">Transmembrane helix</keyword>
<dbReference type="PANTHER" id="PTHR36985">
    <property type="entry name" value="TRANSLOCATION AND ASSEMBLY MODULE SUBUNIT TAMB"/>
    <property type="match status" value="1"/>
</dbReference>
<keyword evidence="4" id="KW-0472">Membrane</keyword>
<dbReference type="GO" id="GO:0009306">
    <property type="term" value="P:protein secretion"/>
    <property type="evidence" value="ECO:0007669"/>
    <property type="project" value="InterPro"/>
</dbReference>
<comment type="subcellular location">
    <subcellularLocation>
        <location evidence="1">Membrane</location>
        <topology evidence="1">Single-pass membrane protein</topology>
    </subcellularLocation>
</comment>
<organism evidence="6 7">
    <name type="scientific">Candidatus Segetimicrobium genomatis</name>
    <dbReference type="NCBI Taxonomy" id="2569760"/>
    <lineage>
        <taxon>Bacteria</taxon>
        <taxon>Bacillati</taxon>
        <taxon>Candidatus Sysuimicrobiota</taxon>
        <taxon>Candidatus Sysuimicrobiia</taxon>
        <taxon>Candidatus Sysuimicrobiales</taxon>
        <taxon>Candidatus Segetimicrobiaceae</taxon>
        <taxon>Candidatus Segetimicrobium</taxon>
    </lineage>
</organism>
<evidence type="ECO:0000256" key="3">
    <source>
        <dbReference type="ARBA" id="ARBA00022989"/>
    </source>
</evidence>
<name>A0A537LGG2_9BACT</name>
<dbReference type="GO" id="GO:0097347">
    <property type="term" value="C:TAM protein secretion complex"/>
    <property type="evidence" value="ECO:0007669"/>
    <property type="project" value="TreeGrafter"/>
</dbReference>
<dbReference type="Pfam" id="PF04357">
    <property type="entry name" value="TamB"/>
    <property type="match status" value="1"/>
</dbReference>
<dbReference type="EMBL" id="VBAJ01000196">
    <property type="protein sequence ID" value="TMJ07104.1"/>
    <property type="molecule type" value="Genomic_DNA"/>
</dbReference>